<name>A0A6P8KD38_DROMA</name>
<dbReference type="RefSeq" id="XP_033167050.1">
    <property type="nucleotide sequence ID" value="XM_033311159.1"/>
</dbReference>
<gene>
    <name evidence="3" type="primary">LOC117145482</name>
</gene>
<dbReference type="GeneID" id="117145482"/>
<evidence type="ECO:0000313" key="2">
    <source>
        <dbReference type="Proteomes" id="UP000515162"/>
    </source>
</evidence>
<evidence type="ECO:0000259" key="1">
    <source>
        <dbReference type="Pfam" id="PF16030"/>
    </source>
</evidence>
<dbReference type="Proteomes" id="UP000515162">
    <property type="component" value="Chromosome 3R"/>
</dbReference>
<protein>
    <submittedName>
        <fullName evidence="3">Uncharacterized protein LOC117145482</fullName>
    </submittedName>
</protein>
<reference evidence="3" key="1">
    <citation type="submission" date="2025-08" db="UniProtKB">
        <authorList>
            <consortium name="RefSeq"/>
        </authorList>
    </citation>
    <scope>IDENTIFICATION</scope>
    <source>
        <strain evidence="3">Mau12</strain>
        <tissue evidence="3">Whole Body</tissue>
    </source>
</reference>
<accession>A0A6P8KD38</accession>
<sequence>MEALAELSISSAQEFIGRVSFYSTEMAKILLILVCFFFASTEALSLPSHNCSDYFTYGIDANGSFIGIFTADEAGVQKLNFSTRFIFHGAKKQVSTIKPYPTTTDAIRNIENGYRGQAFVQFTNSTSELPTLFAFVLNGKVLCRSSIDTFRKPFYAVRTEITLKTSQPIRKLKDTRPIMHPIFPQIEPKIIV</sequence>
<dbReference type="AlphaFoldDB" id="A0A6P8KD38"/>
<organism evidence="2 3">
    <name type="scientific">Drosophila mauritiana</name>
    <name type="common">Fruit fly</name>
    <dbReference type="NCBI Taxonomy" id="7226"/>
    <lineage>
        <taxon>Eukaryota</taxon>
        <taxon>Metazoa</taxon>
        <taxon>Ecdysozoa</taxon>
        <taxon>Arthropoda</taxon>
        <taxon>Hexapoda</taxon>
        <taxon>Insecta</taxon>
        <taxon>Pterygota</taxon>
        <taxon>Neoptera</taxon>
        <taxon>Endopterygota</taxon>
        <taxon>Diptera</taxon>
        <taxon>Brachycera</taxon>
        <taxon>Muscomorpha</taxon>
        <taxon>Ephydroidea</taxon>
        <taxon>Drosophilidae</taxon>
        <taxon>Drosophila</taxon>
        <taxon>Sophophora</taxon>
    </lineage>
</organism>
<dbReference type="InterPro" id="IPR031986">
    <property type="entry name" value="GD_N"/>
</dbReference>
<dbReference type="Pfam" id="PF16030">
    <property type="entry name" value="GD_N"/>
    <property type="match status" value="1"/>
</dbReference>
<feature type="domain" description="Serine protease gd N-terminal" evidence="1">
    <location>
        <begin position="49"/>
        <end position="146"/>
    </location>
</feature>
<proteinExistence type="predicted"/>
<keyword evidence="2" id="KW-1185">Reference proteome</keyword>
<evidence type="ECO:0000313" key="3">
    <source>
        <dbReference type="RefSeq" id="XP_033167050.1"/>
    </source>
</evidence>